<feature type="compositionally biased region" description="Basic residues" evidence="2">
    <location>
        <begin position="86"/>
        <end position="107"/>
    </location>
</feature>
<feature type="region of interest" description="Disordered" evidence="2">
    <location>
        <begin position="817"/>
        <end position="842"/>
    </location>
</feature>
<dbReference type="RefSeq" id="XP_022239333.1">
    <property type="nucleotide sequence ID" value="XM_022383625.1"/>
</dbReference>
<evidence type="ECO:0000256" key="1">
    <source>
        <dbReference type="SAM" id="Coils"/>
    </source>
</evidence>
<accession>A0ABM1S6S3</accession>
<evidence type="ECO:0000313" key="7">
    <source>
        <dbReference type="RefSeq" id="XP_022239331.1"/>
    </source>
</evidence>
<proteinExistence type="predicted"/>
<evidence type="ECO:0000313" key="5">
    <source>
        <dbReference type="RefSeq" id="XP_022239329.1"/>
    </source>
</evidence>
<feature type="compositionally biased region" description="Low complexity" evidence="2">
    <location>
        <begin position="432"/>
        <end position="447"/>
    </location>
</feature>
<feature type="compositionally biased region" description="Basic and acidic residues" evidence="2">
    <location>
        <begin position="1043"/>
        <end position="1055"/>
    </location>
</feature>
<dbReference type="RefSeq" id="XP_022239330.1">
    <property type="nucleotide sequence ID" value="XM_022383622.1"/>
</dbReference>
<evidence type="ECO:0000313" key="9">
    <source>
        <dbReference type="RefSeq" id="XP_022239333.1"/>
    </source>
</evidence>
<feature type="compositionally biased region" description="Basic residues" evidence="2">
    <location>
        <begin position="11"/>
        <end position="21"/>
    </location>
</feature>
<feature type="compositionally biased region" description="Polar residues" evidence="2">
    <location>
        <begin position="1012"/>
        <end position="1023"/>
    </location>
</feature>
<dbReference type="GeneID" id="106457632"/>
<name>A0ABM1S6S3_LIMPO</name>
<feature type="compositionally biased region" description="Low complexity" evidence="2">
    <location>
        <begin position="108"/>
        <end position="138"/>
    </location>
</feature>
<sequence>MSSRDFYYSRSRGRGRNRPPRARGFYARGRGRGKEHYKSHGYEDKYYKHGKERYESSRRRHDRKRSYSRSRSRSRSRSHSRDSRIHYSHKRSRTRSYSRSPSHHRSRSPQSSHGRSHSPSYNRSRSSPQRRSQSPPLSYHRNRSPSYCQSYTPPSPSRSKRSREKEVDRTPEHPPRSRLQSSPEERKYQEPSSKSARSIEEENVDIKKIHTQSMESSEMTLTWKDDNKCRIKEIESMKNRPLKTAKDMPIFSDDELDCSEKQKKDNRYEIESGKENDIRTQLLERAMMEKRKLGLDNFGSTDKSSALEALQCYSRDHSPHAEKEEEVKSMKNILSREIVEDSKSYLSQEKVCQEPDMFGRKQEISVFQPITSSKPLKSILKVRKTDEHSESYGTETIIKSAPKKEESFSFLQIPGLGFDDEEDVEEFLYGDSESTSKSSIHTSLKSSCPGIGEHFDNITKSKKSSGWSDEEDNFQNSDRGMYTRNRTPSPVQRDENYKTVFSNRKQQSEFEESTKSETQKPSSSYRSASVDDDLIIDLQLPKDKCNFSRARSPDKERSSFKELPEKQMYGMWESSERESEIGHHSPSRYSRSLEDSHSPPLYSSVQRHKMDDIRENKHLKVESDIPQYSLFRSKDLNIKNQNMREYENRKQTATTSSLSTLYEDLSKEKLRALKEELAHLKCLESKPGSYEQHNYLRKIEKYSPENSKQIIRLAKKLSPSIDYAAQKNSLERKQLSPDYDVDKTISLERGEHSPGYDVSDKIFLQRRDFNPVYDPSRKMLLEGRELSPCRDDRKTSYERGESSPGYDVVRKMSIERRELSPANDVGRKTSAERKKVSPDYDAGSKSFIERRELSPSYDIDRKTLLERRKLSPVYDAGRKKFIERREHSPCYDVSRKTSVKKRDHSPDYDNGRKTSLERREYSPDYTEYSRTSGFEFQGRKMNERERYSLESLKRSPFSGRYQVSEESLRRNSVERFCRSLEKKTKSSRKYPLEERSSLSPRRNSLDRRHGSRSSYEDTPQQKYSFERSPEREYMERRRKSPRRSPDISPRREHWNHSPKHLSPSLKRSPQNKVCYDSGKPVAMDPEKMDAEACELYGINQTMQNSSFFDCGLSTHPELSGILPRPPDFGHPVPPTTYPPPNFQESHVPPTSGHVPQDHLFPPPFTSFPPPGYQYSSYSMPPVIPTYSQPVVLPSLSVPPPSLPSQYTQRPPRSNLRVIPLDSNIQSNPVVYAPKPEIKVEPDQKFVDLTEEEMKELVDKKRELRKQLNLLMAEVERLRKTQGEMMRKKQREKDGHKDPLLLENSKLQDEIGKQITDLKKIVEETEKKIKFGMRPLYSQEAEPVHQEFKKAEFKTEESIEEIMRFEYFDPGSHWCKLCNEVNFTLPQVFDHLHSNKHKQSMKYGNQRCGYTGRSEREMKKGSREIGPLCRFQTPV</sequence>
<dbReference type="PANTHER" id="PTHR15577">
    <property type="entry name" value="ZINC FINGER CONTAINING PROTEIN"/>
    <property type="match status" value="1"/>
</dbReference>
<dbReference type="PANTHER" id="PTHR15577:SF2">
    <property type="entry name" value="ZINC FINGER PROTEIN 318"/>
    <property type="match status" value="1"/>
</dbReference>
<feature type="compositionally biased region" description="Basic and acidic residues" evidence="2">
    <location>
        <begin position="540"/>
        <end position="565"/>
    </location>
</feature>
<evidence type="ECO:0000313" key="8">
    <source>
        <dbReference type="RefSeq" id="XP_022239332.1"/>
    </source>
</evidence>
<feature type="region of interest" description="Disordered" evidence="2">
    <location>
        <begin position="1"/>
        <end position="204"/>
    </location>
</feature>
<feature type="coiled-coil region" evidence="1">
    <location>
        <begin position="1246"/>
        <end position="1280"/>
    </location>
</feature>
<feature type="compositionally biased region" description="Basic and acidic residues" evidence="2">
    <location>
        <begin position="574"/>
        <end position="583"/>
    </location>
</feature>
<feature type="region of interest" description="Disordered" evidence="2">
    <location>
        <begin position="892"/>
        <end position="924"/>
    </location>
</feature>
<dbReference type="RefSeq" id="XP_022239331.1">
    <property type="nucleotide sequence ID" value="XM_022383623.1"/>
</dbReference>
<feature type="compositionally biased region" description="Low complexity" evidence="2">
    <location>
        <begin position="1"/>
        <end position="10"/>
    </location>
</feature>
<feature type="compositionally biased region" description="Basic and acidic residues" evidence="2">
    <location>
        <begin position="506"/>
        <end position="518"/>
    </location>
</feature>
<feature type="region of interest" description="Disordered" evidence="2">
    <location>
        <begin position="427"/>
        <end position="608"/>
    </location>
</feature>
<feature type="compositionally biased region" description="Basic and acidic residues" evidence="2">
    <location>
        <begin position="817"/>
        <end position="838"/>
    </location>
</feature>
<dbReference type="Proteomes" id="UP000694941">
    <property type="component" value="Unplaced"/>
</dbReference>
<dbReference type="InterPro" id="IPR055309">
    <property type="entry name" value="Znf318-like"/>
</dbReference>
<feature type="region of interest" description="Disordered" evidence="2">
    <location>
        <begin position="980"/>
        <end position="1080"/>
    </location>
</feature>
<feature type="compositionally biased region" description="Polar residues" evidence="2">
    <location>
        <begin position="474"/>
        <end position="490"/>
    </location>
</feature>
<keyword evidence="3" id="KW-1185">Reference proteome</keyword>
<feature type="compositionally biased region" description="Basic and acidic residues" evidence="2">
    <location>
        <begin position="980"/>
        <end position="996"/>
    </location>
</feature>
<organism evidence="3 4">
    <name type="scientific">Limulus polyphemus</name>
    <name type="common">Atlantic horseshoe crab</name>
    <dbReference type="NCBI Taxonomy" id="6850"/>
    <lineage>
        <taxon>Eukaryota</taxon>
        <taxon>Metazoa</taxon>
        <taxon>Ecdysozoa</taxon>
        <taxon>Arthropoda</taxon>
        <taxon>Chelicerata</taxon>
        <taxon>Merostomata</taxon>
        <taxon>Xiphosura</taxon>
        <taxon>Limulidae</taxon>
        <taxon>Limulus</taxon>
    </lineage>
</organism>
<evidence type="ECO:0000313" key="6">
    <source>
        <dbReference type="RefSeq" id="XP_022239330.1"/>
    </source>
</evidence>
<dbReference type="RefSeq" id="XP_022239329.1">
    <property type="nucleotide sequence ID" value="XM_022383621.1"/>
</dbReference>
<dbReference type="RefSeq" id="XP_022239328.1">
    <property type="nucleotide sequence ID" value="XM_022383620.1"/>
</dbReference>
<feature type="region of interest" description="Disordered" evidence="2">
    <location>
        <begin position="234"/>
        <end position="253"/>
    </location>
</feature>
<gene>
    <name evidence="4 5 6 7 8 9" type="primary">LOC106457632</name>
</gene>
<evidence type="ECO:0000313" key="4">
    <source>
        <dbReference type="RefSeq" id="XP_022239328.1"/>
    </source>
</evidence>
<evidence type="ECO:0000256" key="2">
    <source>
        <dbReference type="SAM" id="MobiDB-lite"/>
    </source>
</evidence>
<feature type="compositionally biased region" description="Basic and acidic residues" evidence="2">
    <location>
        <begin position="32"/>
        <end position="57"/>
    </location>
</feature>
<feature type="compositionally biased region" description="Basic and acidic residues" evidence="2">
    <location>
        <begin position="1024"/>
        <end position="1035"/>
    </location>
</feature>
<evidence type="ECO:0000313" key="3">
    <source>
        <dbReference type="Proteomes" id="UP000694941"/>
    </source>
</evidence>
<dbReference type="RefSeq" id="XP_022239332.1">
    <property type="nucleotide sequence ID" value="XM_022383624.1"/>
</dbReference>
<keyword evidence="1" id="KW-0175">Coiled coil</keyword>
<feature type="compositionally biased region" description="Basic and acidic residues" evidence="2">
    <location>
        <begin position="904"/>
        <end position="922"/>
    </location>
</feature>
<reference evidence="4 5" key="1">
    <citation type="submission" date="2025-05" db="UniProtKB">
        <authorList>
            <consortium name="RefSeq"/>
        </authorList>
    </citation>
    <scope>IDENTIFICATION</scope>
    <source>
        <tissue evidence="4 5">Muscle</tissue>
    </source>
</reference>
<protein>
    <submittedName>
        <fullName evidence="4 5">Serine/arginine repetitive matrix protein 2-like isoform X1</fullName>
    </submittedName>
</protein>
<feature type="compositionally biased region" description="Basic and acidic residues" evidence="2">
    <location>
        <begin position="163"/>
        <end position="175"/>
    </location>
</feature>
<feature type="compositionally biased region" description="Basic residues" evidence="2">
    <location>
        <begin position="58"/>
        <end position="78"/>
    </location>
</feature>